<feature type="region of interest" description="Disordered" evidence="1">
    <location>
        <begin position="1"/>
        <end position="39"/>
    </location>
</feature>
<name>A0ABR3RSK0_9PLEO</name>
<dbReference type="Proteomes" id="UP001521222">
    <property type="component" value="Unassembled WGS sequence"/>
</dbReference>
<feature type="compositionally biased region" description="Basic and acidic residues" evidence="1">
    <location>
        <begin position="79"/>
        <end position="103"/>
    </location>
</feature>
<feature type="region of interest" description="Disordered" evidence="1">
    <location>
        <begin position="79"/>
        <end position="122"/>
    </location>
</feature>
<dbReference type="EMBL" id="JAKIXB020000006">
    <property type="protein sequence ID" value="KAL1607416.1"/>
    <property type="molecule type" value="Genomic_DNA"/>
</dbReference>
<evidence type="ECO:0000256" key="1">
    <source>
        <dbReference type="SAM" id="MobiDB-lite"/>
    </source>
</evidence>
<protein>
    <submittedName>
        <fullName evidence="2">Uncharacterized protein</fullName>
    </submittedName>
</protein>
<proteinExistence type="predicted"/>
<keyword evidence="3" id="KW-1185">Reference proteome</keyword>
<gene>
    <name evidence="2" type="ORF">SLS59_002383</name>
</gene>
<accession>A0ABR3RSK0</accession>
<feature type="compositionally biased region" description="Basic and acidic residues" evidence="1">
    <location>
        <begin position="111"/>
        <end position="122"/>
    </location>
</feature>
<reference evidence="2 3" key="1">
    <citation type="submission" date="2024-02" db="EMBL/GenBank/DDBJ databases">
        <title>De novo assembly and annotation of 12 fungi associated with fruit tree decline syndrome in Ontario, Canada.</title>
        <authorList>
            <person name="Sulman M."/>
            <person name="Ellouze W."/>
            <person name="Ilyukhin E."/>
        </authorList>
    </citation>
    <scope>NUCLEOTIDE SEQUENCE [LARGE SCALE GENOMIC DNA]</scope>
    <source>
        <strain evidence="2 3">M97-236</strain>
    </source>
</reference>
<sequence>MTNSNSSSPPIKRIKAEPTSSQGPKQTGGNAKVESLPPAARATEGWGNYAAHIAQDDKKMVVKAREQLKHLGGETFRPELRETYKDQNGKKEIKVHEKSEGSADRGVSVRSQDKEVVKEEEKEPILDTVVVDRAYDSDSSDGGIALSPSGLENDSCVVIKTGDENASWKRA</sequence>
<comment type="caution">
    <text evidence="2">The sequence shown here is derived from an EMBL/GenBank/DDBJ whole genome shotgun (WGS) entry which is preliminary data.</text>
</comment>
<organism evidence="2 3">
    <name type="scientific">Nothophoma quercina</name>
    <dbReference type="NCBI Taxonomy" id="749835"/>
    <lineage>
        <taxon>Eukaryota</taxon>
        <taxon>Fungi</taxon>
        <taxon>Dikarya</taxon>
        <taxon>Ascomycota</taxon>
        <taxon>Pezizomycotina</taxon>
        <taxon>Dothideomycetes</taxon>
        <taxon>Pleosporomycetidae</taxon>
        <taxon>Pleosporales</taxon>
        <taxon>Pleosporineae</taxon>
        <taxon>Didymellaceae</taxon>
        <taxon>Nothophoma</taxon>
    </lineage>
</organism>
<evidence type="ECO:0000313" key="2">
    <source>
        <dbReference type="EMBL" id="KAL1607416.1"/>
    </source>
</evidence>
<feature type="compositionally biased region" description="Polar residues" evidence="1">
    <location>
        <begin position="18"/>
        <end position="29"/>
    </location>
</feature>
<evidence type="ECO:0000313" key="3">
    <source>
        <dbReference type="Proteomes" id="UP001521222"/>
    </source>
</evidence>